<dbReference type="EMBL" id="JAOPGA020000807">
    <property type="protein sequence ID" value="KAL0482037.1"/>
    <property type="molecule type" value="Genomic_DNA"/>
</dbReference>
<protein>
    <recommendedName>
        <fullName evidence="6">C3H1-type domain-containing protein</fullName>
    </recommendedName>
</protein>
<evidence type="ECO:0000256" key="4">
    <source>
        <dbReference type="PROSITE-ProRule" id="PRU00723"/>
    </source>
</evidence>
<keyword evidence="1 4" id="KW-0479">Metal-binding</keyword>
<evidence type="ECO:0000313" key="8">
    <source>
        <dbReference type="Proteomes" id="UP001431209"/>
    </source>
</evidence>
<dbReference type="SMART" id="SM00356">
    <property type="entry name" value="ZnF_C3H1"/>
    <property type="match status" value="2"/>
</dbReference>
<evidence type="ECO:0000256" key="2">
    <source>
        <dbReference type="ARBA" id="ARBA00022771"/>
    </source>
</evidence>
<feature type="domain" description="C3H1-type" evidence="6">
    <location>
        <begin position="114"/>
        <end position="136"/>
    </location>
</feature>
<evidence type="ECO:0000256" key="3">
    <source>
        <dbReference type="ARBA" id="ARBA00022833"/>
    </source>
</evidence>
<keyword evidence="2 4" id="KW-0863">Zinc-finger</keyword>
<dbReference type="SUPFAM" id="SSF90229">
    <property type="entry name" value="CCCH zinc finger"/>
    <property type="match status" value="2"/>
</dbReference>
<dbReference type="GO" id="GO:0008270">
    <property type="term" value="F:zinc ion binding"/>
    <property type="evidence" value="ECO:0007669"/>
    <property type="project" value="UniProtKB-KW"/>
</dbReference>
<gene>
    <name evidence="7" type="ORF">AKO1_013293</name>
</gene>
<dbReference type="Proteomes" id="UP001431209">
    <property type="component" value="Unassembled WGS sequence"/>
</dbReference>
<dbReference type="InterPro" id="IPR000571">
    <property type="entry name" value="Znf_CCCH"/>
</dbReference>
<keyword evidence="3 4" id="KW-0862">Zinc</keyword>
<dbReference type="Pfam" id="PF18044">
    <property type="entry name" value="zf-CCCH_4"/>
    <property type="match status" value="2"/>
</dbReference>
<feature type="compositionally biased region" description="Polar residues" evidence="5">
    <location>
        <begin position="1"/>
        <end position="10"/>
    </location>
</feature>
<sequence length="331" mass="37329">MSSEETNDQNTQHEQEAQDNTQPDNVEKQPEEQTNGHIPCKYWSSGRCKFGDQCKFTHDMSMAPMSYNIHLQYGSGYPLYIPQDVVASEYMVPVDNGGVAQDTRFTRSTMMVTPCKFFYKGKCKFGLNCRFSHMQPYGYAYPFYGGYGSYYQPPNMFRTQEDIENEQNQNTDSQTDQASNNDIESLTENLKKALLEHNKGTSNNNSFNTVAAAIQDLTLSFVSLQQDDDQSKGIVSYIKTLMPSLSSEDLEQIQNICKRNKKNSSSERNSEDVSKNKKKKKANNKTTTTSPTQTKSKAAVQATPVAVERDISQYAPDSYAAALLKPRTIIN</sequence>
<dbReference type="InterPro" id="IPR036855">
    <property type="entry name" value="Znf_CCCH_sf"/>
</dbReference>
<feature type="zinc finger region" description="C3H1-type" evidence="4">
    <location>
        <begin position="114"/>
        <end position="136"/>
    </location>
</feature>
<evidence type="ECO:0000256" key="1">
    <source>
        <dbReference type="ARBA" id="ARBA00022723"/>
    </source>
</evidence>
<evidence type="ECO:0000256" key="5">
    <source>
        <dbReference type="SAM" id="MobiDB-lite"/>
    </source>
</evidence>
<feature type="zinc finger region" description="C3H1-type" evidence="4">
    <location>
        <begin position="34"/>
        <end position="61"/>
    </location>
</feature>
<dbReference type="Gene3D" id="4.10.1000.10">
    <property type="entry name" value="Zinc finger, CCCH-type"/>
    <property type="match status" value="1"/>
</dbReference>
<dbReference type="Gene3D" id="2.30.30.1190">
    <property type="match status" value="1"/>
</dbReference>
<feature type="region of interest" description="Disordered" evidence="5">
    <location>
        <begin position="1"/>
        <end position="38"/>
    </location>
</feature>
<feature type="compositionally biased region" description="Basic and acidic residues" evidence="5">
    <location>
        <begin position="264"/>
        <end position="275"/>
    </location>
</feature>
<comment type="caution">
    <text evidence="7">The sequence shown here is derived from an EMBL/GenBank/DDBJ whole genome shotgun (WGS) entry which is preliminary data.</text>
</comment>
<reference evidence="7 8" key="1">
    <citation type="submission" date="2024-03" db="EMBL/GenBank/DDBJ databases">
        <title>The Acrasis kona genome and developmental transcriptomes reveal deep origins of eukaryotic multicellular pathways.</title>
        <authorList>
            <person name="Sheikh S."/>
            <person name="Fu C.-J."/>
            <person name="Brown M.W."/>
            <person name="Baldauf S.L."/>
        </authorList>
    </citation>
    <scope>NUCLEOTIDE SEQUENCE [LARGE SCALE GENOMIC DNA]</scope>
    <source>
        <strain evidence="7 8">ATCC MYA-3509</strain>
    </source>
</reference>
<accession>A0AAW2YY80</accession>
<dbReference type="AlphaFoldDB" id="A0AAW2YY80"/>
<keyword evidence="8" id="KW-1185">Reference proteome</keyword>
<feature type="domain" description="C3H1-type" evidence="6">
    <location>
        <begin position="34"/>
        <end position="61"/>
    </location>
</feature>
<dbReference type="PROSITE" id="PS50103">
    <property type="entry name" value="ZF_C3H1"/>
    <property type="match status" value="2"/>
</dbReference>
<name>A0AAW2YY80_9EUKA</name>
<organism evidence="7 8">
    <name type="scientific">Acrasis kona</name>
    <dbReference type="NCBI Taxonomy" id="1008807"/>
    <lineage>
        <taxon>Eukaryota</taxon>
        <taxon>Discoba</taxon>
        <taxon>Heterolobosea</taxon>
        <taxon>Tetramitia</taxon>
        <taxon>Eutetramitia</taxon>
        <taxon>Acrasidae</taxon>
        <taxon>Acrasis</taxon>
    </lineage>
</organism>
<proteinExistence type="predicted"/>
<evidence type="ECO:0000259" key="6">
    <source>
        <dbReference type="PROSITE" id="PS50103"/>
    </source>
</evidence>
<evidence type="ECO:0000313" key="7">
    <source>
        <dbReference type="EMBL" id="KAL0482037.1"/>
    </source>
</evidence>
<feature type="compositionally biased region" description="Low complexity" evidence="5">
    <location>
        <begin position="284"/>
        <end position="299"/>
    </location>
</feature>
<feature type="region of interest" description="Disordered" evidence="5">
    <location>
        <begin position="258"/>
        <end position="301"/>
    </location>
</feature>
<dbReference type="InterPro" id="IPR041367">
    <property type="entry name" value="Znf-CCCH_4"/>
</dbReference>